<dbReference type="GO" id="GO:0004815">
    <property type="term" value="F:aspartate-tRNA ligase activity"/>
    <property type="evidence" value="ECO:0007669"/>
    <property type="project" value="UniProtKB-EC"/>
</dbReference>
<evidence type="ECO:0000256" key="12">
    <source>
        <dbReference type="ARBA" id="ARBA00047904"/>
    </source>
</evidence>
<dbReference type="OrthoDB" id="372395at2759"/>
<dbReference type="Proteomes" id="UP000274922">
    <property type="component" value="Unassembled WGS sequence"/>
</dbReference>
<dbReference type="Gene3D" id="3.30.930.10">
    <property type="entry name" value="Bira Bifunctional Protein, Domain 2"/>
    <property type="match status" value="1"/>
</dbReference>
<dbReference type="InterPro" id="IPR006195">
    <property type="entry name" value="aa-tRNA-synth_II"/>
</dbReference>
<keyword evidence="7" id="KW-0547">Nucleotide-binding</keyword>
<evidence type="ECO:0000256" key="1">
    <source>
        <dbReference type="ARBA" id="ARBA00004496"/>
    </source>
</evidence>
<gene>
    <name evidence="16" type="ORF">CXG81DRAFT_10901</name>
</gene>
<evidence type="ECO:0000313" key="17">
    <source>
        <dbReference type="Proteomes" id="UP000274922"/>
    </source>
</evidence>
<evidence type="ECO:0000313" key="16">
    <source>
        <dbReference type="EMBL" id="RKP02315.1"/>
    </source>
</evidence>
<dbReference type="NCBIfam" id="NF003483">
    <property type="entry name" value="PRK05159.1"/>
    <property type="match status" value="1"/>
</dbReference>
<dbReference type="InterPro" id="IPR012340">
    <property type="entry name" value="NA-bd_OB-fold"/>
</dbReference>
<dbReference type="EC" id="6.1.1.12" evidence="3"/>
<dbReference type="PANTHER" id="PTHR43450:SF1">
    <property type="entry name" value="ASPARTATE--TRNA LIGASE, CYTOPLASMIC"/>
    <property type="match status" value="1"/>
</dbReference>
<keyword evidence="10" id="KW-0030">Aminoacyl-tRNA synthetase</keyword>
<dbReference type="GO" id="GO:0006422">
    <property type="term" value="P:aspartyl-tRNA aminoacylation"/>
    <property type="evidence" value="ECO:0007669"/>
    <property type="project" value="InterPro"/>
</dbReference>
<keyword evidence="9" id="KW-0648">Protein biosynthesis</keyword>
<dbReference type="InterPro" id="IPR045864">
    <property type="entry name" value="aa-tRNA-synth_II/BPL/LPL"/>
</dbReference>
<dbReference type="FunFam" id="3.30.930.10:FF:000013">
    <property type="entry name" value="Aspartate--tRNA ligase, cytoplasmic"/>
    <property type="match status" value="1"/>
</dbReference>
<accession>A0A4P9XAG1</accession>
<dbReference type="GO" id="GO:0017101">
    <property type="term" value="C:aminoacyl-tRNA synthetase multienzyme complex"/>
    <property type="evidence" value="ECO:0007669"/>
    <property type="project" value="TreeGrafter"/>
</dbReference>
<evidence type="ECO:0000256" key="10">
    <source>
        <dbReference type="ARBA" id="ARBA00023146"/>
    </source>
</evidence>
<dbReference type="CDD" id="cd00776">
    <property type="entry name" value="AsxRS_core"/>
    <property type="match status" value="1"/>
</dbReference>
<evidence type="ECO:0000256" key="9">
    <source>
        <dbReference type="ARBA" id="ARBA00022917"/>
    </source>
</evidence>
<sequence>MSDTVHANETAAPATTAAATAPATNSAAVAAAAATAAATGPATDAQGEVRLGEDGKPLSKAQLKKLLAKEEKERKKAERAAQLEAERLVREAAEPDYASERYGVLPINRSAERPQRVYTDVSAINASHIGTDIVVEARIQTSRPTGAKKCFVELRQRTHTVQGVVAVDETQVSKHMVKWVGKQPVETLVRCHAHVLAPKEPVTGCTVQDAELHVREMYAIAVADRLPFSLEDASRPEAELEKDETFNRVALDTRLNHRIIDLRTTTNHAIFRIQHAVSRLFREQLESQHFTEIHTPKMLGASTEGGAEVFKVQYFNESAFLAQSPQFYKQMMICADFDRVYEIGPVFRAENSFTHRHMTEFIGLDFEMAFREHYHEVLTVIGQLFNGIFEGLATRYAKEIETVRRQYPFEDFLYLKEPLVLEYPEAVAMLRGAGYEMGDFDDMSTEKERALGRLVREKYHTDFYILDKFPLAVRPLYTMPDPHRPGYSNSYDVFIRGQEIMSGAQRIHDADLLEERAKALGVDTKDMQDYINAFRFGAPPHAGGGIGLERVVFLYLDLKNIRQSCLFPRDPKRLHP</sequence>
<dbReference type="InterPro" id="IPR004523">
    <property type="entry name" value="Asp-tRNA_synthase_2"/>
</dbReference>
<comment type="similarity">
    <text evidence="2">Belongs to the class-II aminoacyl-tRNA synthetase family. Type 2 subfamily.</text>
</comment>
<comment type="catalytic activity">
    <reaction evidence="12">
        <text>tRNA(Asp) + L-aspartate + ATP = L-aspartyl-tRNA(Asp) + AMP + diphosphate</text>
        <dbReference type="Rhea" id="RHEA:19649"/>
        <dbReference type="Rhea" id="RHEA-COMP:9660"/>
        <dbReference type="Rhea" id="RHEA-COMP:9678"/>
        <dbReference type="ChEBI" id="CHEBI:29991"/>
        <dbReference type="ChEBI" id="CHEBI:30616"/>
        <dbReference type="ChEBI" id="CHEBI:33019"/>
        <dbReference type="ChEBI" id="CHEBI:78442"/>
        <dbReference type="ChEBI" id="CHEBI:78516"/>
        <dbReference type="ChEBI" id="CHEBI:456215"/>
        <dbReference type="EC" id="6.1.1.12"/>
    </reaction>
</comment>
<dbReference type="PROSITE" id="PS50862">
    <property type="entry name" value="AA_TRNA_LIGASE_II"/>
    <property type="match status" value="1"/>
</dbReference>
<dbReference type="InterPro" id="IPR002312">
    <property type="entry name" value="Asp/Asn-tRNA-synth_IIb"/>
</dbReference>
<dbReference type="PRINTS" id="PR01042">
    <property type="entry name" value="TRNASYNTHASP"/>
</dbReference>
<dbReference type="InterPro" id="IPR004364">
    <property type="entry name" value="Aa-tRNA-synt_II"/>
</dbReference>
<name>A0A4P9XAG1_9FUNG</name>
<evidence type="ECO:0000256" key="4">
    <source>
        <dbReference type="ARBA" id="ARBA00018853"/>
    </source>
</evidence>
<dbReference type="CDD" id="cd04320">
    <property type="entry name" value="AspRS_cyto_N"/>
    <property type="match status" value="1"/>
</dbReference>
<proteinExistence type="inferred from homology"/>
<keyword evidence="6" id="KW-0436">Ligase</keyword>
<dbReference type="GO" id="GO:0005829">
    <property type="term" value="C:cytosol"/>
    <property type="evidence" value="ECO:0007669"/>
    <property type="project" value="TreeGrafter"/>
</dbReference>
<keyword evidence="8" id="KW-0067">ATP-binding</keyword>
<evidence type="ECO:0000256" key="5">
    <source>
        <dbReference type="ARBA" id="ARBA00022490"/>
    </source>
</evidence>
<feature type="compositionally biased region" description="Low complexity" evidence="14">
    <location>
        <begin position="10"/>
        <end position="45"/>
    </location>
</feature>
<dbReference type="SUPFAM" id="SSF55681">
    <property type="entry name" value="Class II aaRS and biotin synthetases"/>
    <property type="match status" value="1"/>
</dbReference>
<organism evidence="16 17">
    <name type="scientific">Caulochytrium protostelioides</name>
    <dbReference type="NCBI Taxonomy" id="1555241"/>
    <lineage>
        <taxon>Eukaryota</taxon>
        <taxon>Fungi</taxon>
        <taxon>Fungi incertae sedis</taxon>
        <taxon>Chytridiomycota</taxon>
        <taxon>Chytridiomycota incertae sedis</taxon>
        <taxon>Chytridiomycetes</taxon>
        <taxon>Caulochytriales</taxon>
        <taxon>Caulochytriaceae</taxon>
        <taxon>Caulochytrium</taxon>
    </lineage>
</organism>
<evidence type="ECO:0000259" key="15">
    <source>
        <dbReference type="PROSITE" id="PS50862"/>
    </source>
</evidence>
<dbReference type="NCBIfam" id="TIGR00458">
    <property type="entry name" value="aspS_nondisc"/>
    <property type="match status" value="1"/>
</dbReference>
<evidence type="ECO:0000256" key="8">
    <source>
        <dbReference type="ARBA" id="ARBA00022840"/>
    </source>
</evidence>
<dbReference type="EMBL" id="ML014146">
    <property type="protein sequence ID" value="RKP02315.1"/>
    <property type="molecule type" value="Genomic_DNA"/>
</dbReference>
<dbReference type="PANTHER" id="PTHR43450">
    <property type="entry name" value="ASPARTYL-TRNA SYNTHETASE"/>
    <property type="match status" value="1"/>
</dbReference>
<dbReference type="AlphaFoldDB" id="A0A4P9XAG1"/>
<dbReference type="HAMAP" id="MF_02075">
    <property type="entry name" value="Asp_tRNA_synth_type2"/>
    <property type="match status" value="1"/>
</dbReference>
<evidence type="ECO:0000256" key="14">
    <source>
        <dbReference type="SAM" id="MobiDB-lite"/>
    </source>
</evidence>
<comment type="subcellular location">
    <subcellularLocation>
        <location evidence="1">Cytoplasm</location>
    </subcellularLocation>
</comment>
<dbReference type="GO" id="GO:0003723">
    <property type="term" value="F:RNA binding"/>
    <property type="evidence" value="ECO:0007669"/>
    <property type="project" value="TreeGrafter"/>
</dbReference>
<feature type="domain" description="Aminoacyl-transfer RNA synthetases class-II family profile" evidence="15">
    <location>
        <begin position="271"/>
        <end position="576"/>
    </location>
</feature>
<evidence type="ECO:0000256" key="6">
    <source>
        <dbReference type="ARBA" id="ARBA00022598"/>
    </source>
</evidence>
<dbReference type="Pfam" id="PF00152">
    <property type="entry name" value="tRNA-synt_2"/>
    <property type="match status" value="1"/>
</dbReference>
<keyword evidence="5" id="KW-0963">Cytoplasm</keyword>
<dbReference type="Gene3D" id="2.40.50.140">
    <property type="entry name" value="Nucleic acid-binding proteins"/>
    <property type="match status" value="1"/>
</dbReference>
<evidence type="ECO:0000256" key="2">
    <source>
        <dbReference type="ARBA" id="ARBA00005312"/>
    </source>
</evidence>
<keyword evidence="17" id="KW-1185">Reference proteome</keyword>
<dbReference type="SUPFAM" id="SSF50249">
    <property type="entry name" value="Nucleic acid-binding proteins"/>
    <property type="match status" value="1"/>
</dbReference>
<dbReference type="GO" id="GO:0005524">
    <property type="term" value="F:ATP binding"/>
    <property type="evidence" value="ECO:0007669"/>
    <property type="project" value="UniProtKB-KW"/>
</dbReference>
<reference evidence="17" key="1">
    <citation type="journal article" date="2018" name="Nat. Microbiol.">
        <title>Leveraging single-cell genomics to expand the fungal tree of life.</title>
        <authorList>
            <person name="Ahrendt S.R."/>
            <person name="Quandt C.A."/>
            <person name="Ciobanu D."/>
            <person name="Clum A."/>
            <person name="Salamov A."/>
            <person name="Andreopoulos B."/>
            <person name="Cheng J.F."/>
            <person name="Woyke T."/>
            <person name="Pelin A."/>
            <person name="Henrissat B."/>
            <person name="Reynolds N.K."/>
            <person name="Benny G.L."/>
            <person name="Smith M.E."/>
            <person name="James T.Y."/>
            <person name="Grigoriev I.V."/>
        </authorList>
    </citation>
    <scope>NUCLEOTIDE SEQUENCE [LARGE SCALE GENOMIC DNA]</scope>
    <source>
        <strain evidence="17">ATCC 52028</strain>
    </source>
</reference>
<feature type="region of interest" description="Disordered" evidence="14">
    <location>
        <begin position="1"/>
        <end position="56"/>
    </location>
</feature>
<evidence type="ECO:0000256" key="11">
    <source>
        <dbReference type="ARBA" id="ARBA00033155"/>
    </source>
</evidence>
<evidence type="ECO:0000256" key="7">
    <source>
        <dbReference type="ARBA" id="ARBA00022741"/>
    </source>
</evidence>
<feature type="coiled-coil region" evidence="13">
    <location>
        <begin position="58"/>
        <end position="87"/>
    </location>
</feature>
<keyword evidence="13" id="KW-0175">Coiled coil</keyword>
<dbReference type="FunFam" id="2.40.50.140:FF:000132">
    <property type="entry name" value="Aspartyl-tRNA synthetase, cytoplasmic"/>
    <property type="match status" value="1"/>
</dbReference>
<evidence type="ECO:0000256" key="13">
    <source>
        <dbReference type="SAM" id="Coils"/>
    </source>
</evidence>
<protein>
    <recommendedName>
        <fullName evidence="4">Aspartate--tRNA ligase, cytoplasmic</fullName>
        <ecNumber evidence="3">6.1.1.12</ecNumber>
    </recommendedName>
    <alternativeName>
        <fullName evidence="11">Aspartyl-tRNA synthetase</fullName>
    </alternativeName>
</protein>
<dbReference type="STRING" id="1555241.A0A4P9XAG1"/>
<evidence type="ECO:0000256" key="3">
    <source>
        <dbReference type="ARBA" id="ARBA00012841"/>
    </source>
</evidence>